<protein>
    <submittedName>
        <fullName evidence="2">Cupin domain-containing protein</fullName>
    </submittedName>
</protein>
<evidence type="ECO:0000313" key="2">
    <source>
        <dbReference type="EMBL" id="NGP75568.1"/>
    </source>
</evidence>
<dbReference type="Pfam" id="PF07883">
    <property type="entry name" value="Cupin_2"/>
    <property type="match status" value="1"/>
</dbReference>
<evidence type="ECO:0000259" key="1">
    <source>
        <dbReference type="Pfam" id="PF07883"/>
    </source>
</evidence>
<dbReference type="InterPro" id="IPR014710">
    <property type="entry name" value="RmlC-like_jellyroll"/>
</dbReference>
<evidence type="ECO:0000313" key="3">
    <source>
        <dbReference type="Proteomes" id="UP000473278"/>
    </source>
</evidence>
<dbReference type="Gene3D" id="2.60.120.10">
    <property type="entry name" value="Jelly Rolls"/>
    <property type="match status" value="1"/>
</dbReference>
<gene>
    <name evidence="2" type="ORF">G3570_02910</name>
</gene>
<dbReference type="CDD" id="cd02222">
    <property type="entry name" value="cupin_TM1459-like"/>
    <property type="match status" value="1"/>
</dbReference>
<comment type="caution">
    <text evidence="2">The sequence shown here is derived from an EMBL/GenBank/DDBJ whole genome shotgun (WGS) entry which is preliminary data.</text>
</comment>
<dbReference type="AlphaFoldDB" id="A0A6M1STY9"/>
<dbReference type="EMBL" id="JAALLT010000001">
    <property type="protein sequence ID" value="NGP75568.1"/>
    <property type="molecule type" value="Genomic_DNA"/>
</dbReference>
<dbReference type="SUPFAM" id="SSF51182">
    <property type="entry name" value="RmlC-like cupins"/>
    <property type="match status" value="1"/>
</dbReference>
<dbReference type="InterPro" id="IPR013096">
    <property type="entry name" value="Cupin_2"/>
</dbReference>
<name>A0A6M1STY9_9BACT</name>
<proteinExistence type="predicted"/>
<dbReference type="RefSeq" id="WP_165138986.1">
    <property type="nucleotide sequence ID" value="NZ_JAALLT010000001.1"/>
</dbReference>
<sequence length="152" mass="17688">MSDNSKVIKNSEYRWDSVSRKEYKDTPGCYEGVSRYSLLGEGEDEQELNFQTRYFEVKPGGYTSFERHRHPHSVVIIRGSGSVVLGDELHELDLHDVVFISPNTMHQFHADKQDPLGFICIVDRYRDKPELPDDESVNREISDKKVLEKIKR</sequence>
<reference evidence="2 3" key="1">
    <citation type="submission" date="2020-02" db="EMBL/GenBank/DDBJ databases">
        <title>Balneolaceae bacterium YR4-1, complete genome.</title>
        <authorList>
            <person name="Li Y."/>
            <person name="Wu S."/>
        </authorList>
    </citation>
    <scope>NUCLEOTIDE SEQUENCE [LARGE SCALE GENOMIC DNA]</scope>
    <source>
        <strain evidence="2 3">YR4-1</strain>
    </source>
</reference>
<feature type="domain" description="Cupin type-2" evidence="1">
    <location>
        <begin position="54"/>
        <end position="122"/>
    </location>
</feature>
<dbReference type="Proteomes" id="UP000473278">
    <property type="component" value="Unassembled WGS sequence"/>
</dbReference>
<organism evidence="2 3">
    <name type="scientific">Halalkalibaculum roseum</name>
    <dbReference type="NCBI Taxonomy" id="2709311"/>
    <lineage>
        <taxon>Bacteria</taxon>
        <taxon>Pseudomonadati</taxon>
        <taxon>Balneolota</taxon>
        <taxon>Balneolia</taxon>
        <taxon>Balneolales</taxon>
        <taxon>Balneolaceae</taxon>
        <taxon>Halalkalibaculum</taxon>
    </lineage>
</organism>
<accession>A0A6M1STY9</accession>
<keyword evidence="3" id="KW-1185">Reference proteome</keyword>
<dbReference type="InterPro" id="IPR011051">
    <property type="entry name" value="RmlC_Cupin_sf"/>
</dbReference>